<gene>
    <name evidence="11" type="ORF">HK100_001128</name>
</gene>
<feature type="compositionally biased region" description="Polar residues" evidence="10">
    <location>
        <begin position="106"/>
        <end position="126"/>
    </location>
</feature>
<feature type="repeat" description="Solcar" evidence="8">
    <location>
        <begin position="233"/>
        <end position="323"/>
    </location>
</feature>
<evidence type="ECO:0000256" key="4">
    <source>
        <dbReference type="ARBA" id="ARBA00022692"/>
    </source>
</evidence>
<keyword evidence="6" id="KW-1133">Transmembrane helix</keyword>
<evidence type="ECO:0000313" key="12">
    <source>
        <dbReference type="Proteomes" id="UP001211907"/>
    </source>
</evidence>
<dbReference type="Pfam" id="PF00153">
    <property type="entry name" value="Mito_carr"/>
    <property type="match status" value="1"/>
</dbReference>
<dbReference type="EMBL" id="JADGJH010001241">
    <property type="protein sequence ID" value="KAJ3116229.1"/>
    <property type="molecule type" value="Genomic_DNA"/>
</dbReference>
<keyword evidence="12" id="KW-1185">Reference proteome</keyword>
<evidence type="ECO:0000256" key="7">
    <source>
        <dbReference type="ARBA" id="ARBA00023136"/>
    </source>
</evidence>
<feature type="compositionally biased region" description="Basic and acidic residues" evidence="10">
    <location>
        <begin position="56"/>
        <end position="76"/>
    </location>
</feature>
<evidence type="ECO:0000256" key="8">
    <source>
        <dbReference type="PROSITE-ProRule" id="PRU00282"/>
    </source>
</evidence>
<evidence type="ECO:0000256" key="6">
    <source>
        <dbReference type="ARBA" id="ARBA00022989"/>
    </source>
</evidence>
<evidence type="ECO:0000256" key="1">
    <source>
        <dbReference type="ARBA" id="ARBA00004141"/>
    </source>
</evidence>
<evidence type="ECO:0000256" key="2">
    <source>
        <dbReference type="ARBA" id="ARBA00006375"/>
    </source>
</evidence>
<proteinExistence type="inferred from homology"/>
<keyword evidence="4 8" id="KW-0812">Transmembrane</keyword>
<keyword evidence="7 8" id="KW-0472">Membrane</keyword>
<dbReference type="GO" id="GO:0016020">
    <property type="term" value="C:membrane"/>
    <property type="evidence" value="ECO:0007669"/>
    <property type="project" value="UniProtKB-SubCell"/>
</dbReference>
<name>A0AAD5SXF8_9FUNG</name>
<dbReference type="InterPro" id="IPR044712">
    <property type="entry name" value="SLC25A32-like"/>
</dbReference>
<dbReference type="PROSITE" id="PS50920">
    <property type="entry name" value="SOLCAR"/>
    <property type="match status" value="1"/>
</dbReference>
<dbReference type="PANTHER" id="PTHR45683">
    <property type="entry name" value="MITOCHONDRIAL NICOTINAMIDE ADENINE DINUCLEOTIDE TRANSPORTER 1-RELATED-RELATED"/>
    <property type="match status" value="1"/>
</dbReference>
<dbReference type="GO" id="GO:0006862">
    <property type="term" value="P:nucleotide transport"/>
    <property type="evidence" value="ECO:0007669"/>
    <property type="project" value="InterPro"/>
</dbReference>
<keyword evidence="5" id="KW-0677">Repeat</keyword>
<dbReference type="InterPro" id="IPR018108">
    <property type="entry name" value="MCP_transmembrane"/>
</dbReference>
<dbReference type="AlphaFoldDB" id="A0AAD5SXF8"/>
<accession>A0AAD5SXF8</accession>
<organism evidence="11 12">
    <name type="scientific">Physocladia obscura</name>
    <dbReference type="NCBI Taxonomy" id="109957"/>
    <lineage>
        <taxon>Eukaryota</taxon>
        <taxon>Fungi</taxon>
        <taxon>Fungi incertae sedis</taxon>
        <taxon>Chytridiomycota</taxon>
        <taxon>Chytridiomycota incertae sedis</taxon>
        <taxon>Chytridiomycetes</taxon>
        <taxon>Chytridiales</taxon>
        <taxon>Chytriomycetaceae</taxon>
        <taxon>Physocladia</taxon>
    </lineage>
</organism>
<comment type="caution">
    <text evidence="11">The sequence shown here is derived from an EMBL/GenBank/DDBJ whole genome shotgun (WGS) entry which is preliminary data.</text>
</comment>
<dbReference type="GO" id="GO:0055085">
    <property type="term" value="P:transmembrane transport"/>
    <property type="evidence" value="ECO:0007669"/>
    <property type="project" value="InterPro"/>
</dbReference>
<feature type="region of interest" description="Disordered" evidence="10">
    <location>
        <begin position="53"/>
        <end position="126"/>
    </location>
</feature>
<dbReference type="SUPFAM" id="SSF103506">
    <property type="entry name" value="Mitochondrial carrier"/>
    <property type="match status" value="1"/>
</dbReference>
<evidence type="ECO:0000256" key="9">
    <source>
        <dbReference type="RuleBase" id="RU000488"/>
    </source>
</evidence>
<evidence type="ECO:0000256" key="5">
    <source>
        <dbReference type="ARBA" id="ARBA00022737"/>
    </source>
</evidence>
<evidence type="ECO:0008006" key="13">
    <source>
        <dbReference type="Google" id="ProtNLM"/>
    </source>
</evidence>
<evidence type="ECO:0000256" key="3">
    <source>
        <dbReference type="ARBA" id="ARBA00022448"/>
    </source>
</evidence>
<dbReference type="Proteomes" id="UP001211907">
    <property type="component" value="Unassembled WGS sequence"/>
</dbReference>
<keyword evidence="3 9" id="KW-0813">Transport</keyword>
<dbReference type="Gene3D" id="1.50.40.10">
    <property type="entry name" value="Mitochondrial carrier domain"/>
    <property type="match status" value="1"/>
</dbReference>
<sequence length="505" mass="55425">MDVDERAMFGEDNNGRFALAKFAAGIFSSPAELVSLLRMVQYCPSTQYVNASQQVDSKRTGGHESDNESVSDHGNDANDSDSDAEDQDISDGETEVEPDAYDYPGGSSTAYGKNAATTTTPPFSETDLESINESAALLKNTDSEGYIIRSGGNDENDPTRPPFEISVVGLSTFQAISKIIYCESEGFWSLWKGLFITWFHEMTHFLLVQPSIEQSLNDAFDIRDDTIPTAHLENPIPTLATLIASHALSGILLSPLELVRTRIMVQTSNSYHQKYKTTSLSAITQIVREEGPGALYFSRRMGAMVLLKTLTPLFKYASPLLVERVFGIEQETRPIVNEVAMLGMEMMQLLILMPIETVLRRLECQVVGRFVAAAPDDLQGVGEFGEGAAKRKSGAFSGMVRVNAIPYTGMWNCARRIILEEGTIEVSASSSKNNQHGSGSSGPNRGGGSESRKKRGRKTGKWHPTEKGKQKNGGWFAPISGLYRGLRLRMYVNVTVSLLRAFAEE</sequence>
<comment type="subcellular location">
    <subcellularLocation>
        <location evidence="1">Membrane</location>
        <topology evidence="1">Multi-pass membrane protein</topology>
    </subcellularLocation>
</comment>
<evidence type="ECO:0000256" key="10">
    <source>
        <dbReference type="SAM" id="MobiDB-lite"/>
    </source>
</evidence>
<evidence type="ECO:0000313" key="11">
    <source>
        <dbReference type="EMBL" id="KAJ3116229.1"/>
    </source>
</evidence>
<reference evidence="11" key="1">
    <citation type="submission" date="2020-05" db="EMBL/GenBank/DDBJ databases">
        <title>Phylogenomic resolution of chytrid fungi.</title>
        <authorList>
            <person name="Stajich J.E."/>
            <person name="Amses K."/>
            <person name="Simmons R."/>
            <person name="Seto K."/>
            <person name="Myers J."/>
            <person name="Bonds A."/>
            <person name="Quandt C.A."/>
            <person name="Barry K."/>
            <person name="Liu P."/>
            <person name="Grigoriev I."/>
            <person name="Longcore J.E."/>
            <person name="James T.Y."/>
        </authorList>
    </citation>
    <scope>NUCLEOTIDE SEQUENCE</scope>
    <source>
        <strain evidence="11">JEL0513</strain>
    </source>
</reference>
<feature type="compositionally biased region" description="Basic residues" evidence="10">
    <location>
        <begin position="452"/>
        <end position="461"/>
    </location>
</feature>
<dbReference type="InterPro" id="IPR023395">
    <property type="entry name" value="MCP_dom_sf"/>
</dbReference>
<feature type="region of interest" description="Disordered" evidence="10">
    <location>
        <begin position="428"/>
        <end position="473"/>
    </location>
</feature>
<feature type="compositionally biased region" description="Acidic residues" evidence="10">
    <location>
        <begin position="78"/>
        <end position="100"/>
    </location>
</feature>
<comment type="similarity">
    <text evidence="2 9">Belongs to the mitochondrial carrier (TC 2.A.29) family.</text>
</comment>
<protein>
    <recommendedName>
        <fullName evidence="13">Mitochondrial carrier</fullName>
    </recommendedName>
</protein>